<dbReference type="EMBL" id="KZ679261">
    <property type="protein sequence ID" value="PTB41873.1"/>
    <property type="molecule type" value="Genomic_DNA"/>
</dbReference>
<gene>
    <name evidence="2" type="ORF">M441DRAFT_68879</name>
</gene>
<organism evidence="2 3">
    <name type="scientific">Trichoderma asperellum (strain ATCC 204424 / CBS 433.97 / NBRC 101777)</name>
    <dbReference type="NCBI Taxonomy" id="1042311"/>
    <lineage>
        <taxon>Eukaryota</taxon>
        <taxon>Fungi</taxon>
        <taxon>Dikarya</taxon>
        <taxon>Ascomycota</taxon>
        <taxon>Pezizomycotina</taxon>
        <taxon>Sordariomycetes</taxon>
        <taxon>Hypocreomycetidae</taxon>
        <taxon>Hypocreales</taxon>
        <taxon>Hypocreaceae</taxon>
        <taxon>Trichoderma</taxon>
    </lineage>
</organism>
<dbReference type="Proteomes" id="UP000240493">
    <property type="component" value="Unassembled WGS sequence"/>
</dbReference>
<accession>A0A2T3ZAN9</accession>
<evidence type="ECO:0000313" key="3">
    <source>
        <dbReference type="Proteomes" id="UP000240493"/>
    </source>
</evidence>
<reference evidence="2 3" key="1">
    <citation type="submission" date="2016-07" db="EMBL/GenBank/DDBJ databases">
        <title>Multiple horizontal gene transfer events from other fungi enriched the ability of initially mycotrophic Trichoderma (Ascomycota) to feed on dead plant biomass.</title>
        <authorList>
            <consortium name="DOE Joint Genome Institute"/>
            <person name="Aerts A."/>
            <person name="Atanasova L."/>
            <person name="Chenthamara K."/>
            <person name="Zhang J."/>
            <person name="Grujic M."/>
            <person name="Henrissat B."/>
            <person name="Kuo A."/>
            <person name="Salamov A."/>
            <person name="Lipzen A."/>
            <person name="Labutti K."/>
            <person name="Barry K."/>
            <person name="Miao Y."/>
            <person name="Rahimi M.J."/>
            <person name="Shen Q."/>
            <person name="Grigoriev I.V."/>
            <person name="Kubicek C.P."/>
            <person name="Druzhinina I.S."/>
        </authorList>
    </citation>
    <scope>NUCLEOTIDE SEQUENCE [LARGE SCALE GENOMIC DNA]</scope>
    <source>
        <strain evidence="2 3">CBS 433.97</strain>
    </source>
</reference>
<keyword evidence="3" id="KW-1185">Reference proteome</keyword>
<dbReference type="OrthoDB" id="4158087at2759"/>
<proteinExistence type="predicted"/>
<dbReference type="AlphaFoldDB" id="A0A2T3ZAN9"/>
<protein>
    <submittedName>
        <fullName evidence="2">Uncharacterized protein</fullName>
    </submittedName>
</protein>
<feature type="region of interest" description="Disordered" evidence="1">
    <location>
        <begin position="38"/>
        <end position="63"/>
    </location>
</feature>
<name>A0A2T3ZAN9_TRIA4</name>
<evidence type="ECO:0000313" key="2">
    <source>
        <dbReference type="EMBL" id="PTB41873.1"/>
    </source>
</evidence>
<evidence type="ECO:0000256" key="1">
    <source>
        <dbReference type="SAM" id="MobiDB-lite"/>
    </source>
</evidence>
<sequence>MNPGEFVFIQEMGTGAHRPKTKSLIKMHVMDRVVMKRRALKEESSGGRDRTAESKREHQPLSMESHVERYDLWPLVGVDGMLQLSGSSVEFLHGDVEEAKIHFQGLKGMIRSRKGVFHLGFQGLAARIVRW</sequence>